<dbReference type="InterPro" id="IPR004300">
    <property type="entry name" value="Glyco_hydro_57_N"/>
</dbReference>
<dbReference type="GO" id="GO:0016787">
    <property type="term" value="F:hydrolase activity"/>
    <property type="evidence" value="ECO:0007669"/>
    <property type="project" value="UniProtKB-KW"/>
</dbReference>
<dbReference type="EMBL" id="PQAP01000001">
    <property type="protein sequence ID" value="PWB76389.1"/>
    <property type="molecule type" value="Genomic_DNA"/>
</dbReference>
<dbReference type="Proteomes" id="UP000250918">
    <property type="component" value="Unassembled WGS sequence"/>
</dbReference>
<dbReference type="GO" id="GO:0005975">
    <property type="term" value="P:carbohydrate metabolic process"/>
    <property type="evidence" value="ECO:0007669"/>
    <property type="project" value="InterPro"/>
</dbReference>
<organism evidence="5 6">
    <name type="scientific">candidate division GN15 bacterium</name>
    <dbReference type="NCBI Taxonomy" id="2072418"/>
    <lineage>
        <taxon>Bacteria</taxon>
        <taxon>candidate division GN15</taxon>
    </lineage>
</organism>
<name>A0A855X4Q4_9BACT</name>
<comment type="caution">
    <text evidence="5">The sequence shown here is derived from an EMBL/GenBank/DDBJ whole genome shotgun (WGS) entry which is preliminary data.</text>
</comment>
<evidence type="ECO:0000313" key="5">
    <source>
        <dbReference type="EMBL" id="PWB76389.1"/>
    </source>
</evidence>
<protein>
    <submittedName>
        <fullName evidence="5">Glycoside hydrolase</fullName>
    </submittedName>
</protein>
<dbReference type="PANTHER" id="PTHR36306:SF1">
    <property type="entry name" value="ALPHA-AMYLASE-RELATED"/>
    <property type="match status" value="1"/>
</dbReference>
<dbReference type="PANTHER" id="PTHR36306">
    <property type="entry name" value="ALPHA-AMYLASE-RELATED-RELATED"/>
    <property type="match status" value="1"/>
</dbReference>
<dbReference type="InterPro" id="IPR052046">
    <property type="entry name" value="GH57_Enzymes"/>
</dbReference>
<dbReference type="CDD" id="cd10796">
    <property type="entry name" value="GH57N_APU"/>
    <property type="match status" value="1"/>
</dbReference>
<dbReference type="AlphaFoldDB" id="A0A855X4Q4"/>
<dbReference type="SUPFAM" id="SSF88713">
    <property type="entry name" value="Glycoside hydrolase/deacetylase"/>
    <property type="match status" value="1"/>
</dbReference>
<keyword evidence="5" id="KW-0378">Hydrolase</keyword>
<evidence type="ECO:0000259" key="4">
    <source>
        <dbReference type="Pfam" id="PF03065"/>
    </source>
</evidence>
<feature type="domain" description="Glycoside hydrolase family 57 N-terminal" evidence="4">
    <location>
        <begin position="13"/>
        <end position="427"/>
    </location>
</feature>
<reference evidence="5 6" key="1">
    <citation type="journal article" date="2018" name="ISME J.">
        <title>A methanotrophic archaeon couples anaerobic oxidation of methane to Fe(III) reduction.</title>
        <authorList>
            <person name="Cai C."/>
            <person name="Leu A.O."/>
            <person name="Xie G.J."/>
            <person name="Guo J."/>
            <person name="Feng Y."/>
            <person name="Zhao J.X."/>
            <person name="Tyson G.W."/>
            <person name="Yuan Z."/>
            <person name="Hu S."/>
        </authorList>
    </citation>
    <scope>NUCLEOTIDE SEQUENCE [LARGE SCALE GENOMIC DNA]</scope>
    <source>
        <strain evidence="5">FeB_12</strain>
    </source>
</reference>
<dbReference type="Gene3D" id="3.20.110.10">
    <property type="entry name" value="Glycoside hydrolase 38, N terminal domain"/>
    <property type="match status" value="1"/>
</dbReference>
<sequence length="713" mass="82571">MDSRSDQTPLKVAILWHMHQPNYREPHSNRLAMPWVRFHALKDYLDMPLLASSYERVRVTFNLVPSLLDQIEMYVNGAIDRHLELSRMRAEDLTPGLKVEILETFFSANPDHLIKPFHRYWELYNKARREDANRQVIASFFSSAEMRDLQVWSNLAWVDPMFRSEPVIKDLFVRDKQYTEEEKHRLLDWQIEHMRRIIPTYRRLMEEGRIDVSFTPYFHPILPLLCDTDVAREALPDIQLPSRRYRHPEDAARQIQMSRDRYRECFGRELTGMWPSEGSVSMETLDIMLKQGVTWTATDEEILYHSLIKSGQERPNPAAYSVYEYGPGIKLFFRDHGLSDRIGFVYSGWRADRAAADFVNHLKDIRGRLDGRLRDAVVSVILDGENAWEYFPDDGTEFLSTMYQLLNDEPLIETVTMSQAAAAVQARPLKSIFAGSWINHNFRIWIGHAEDNAAWDLLSVTRDTLLRFERDNPGFDKERIAAAWLQVYIAEGSDWNWWYGDDHRTIHLEQFDRTYRRHLAAVYEFLGLDVPSELQRPLLLGAKTSHNLVPENLVSPTVDGHVSHYYEWAGAGSYDCLKAGAAMHQVTRFVGTVQAGFDRENVYIRLDFHNKMGIELLSTPRFVLDLRTPQPVQVQLTRDAGGAVGGSADGYFYRMEEVLEVGLSRAFLWPSGAGRLSFRISLFEGDQLVETCPDGEDLTLDVPSPQQELFWPE</sequence>
<evidence type="ECO:0000256" key="1">
    <source>
        <dbReference type="ARBA" id="ARBA00006821"/>
    </source>
</evidence>
<proteinExistence type="inferred from homology"/>
<comment type="similarity">
    <text evidence="1 3">Belongs to the glycosyl hydrolase 57 family.</text>
</comment>
<gene>
    <name evidence="5" type="ORF">C3F09_00010</name>
</gene>
<dbReference type="Pfam" id="PF03065">
    <property type="entry name" value="Glyco_hydro_57"/>
    <property type="match status" value="1"/>
</dbReference>
<evidence type="ECO:0000256" key="3">
    <source>
        <dbReference type="RuleBase" id="RU361196"/>
    </source>
</evidence>
<dbReference type="InterPro" id="IPR011330">
    <property type="entry name" value="Glyco_hydro/deAcase_b/a-brl"/>
</dbReference>
<dbReference type="InterPro" id="IPR027291">
    <property type="entry name" value="Glyco_hydro_38_N_sf"/>
</dbReference>
<keyword evidence="2 3" id="KW-0119">Carbohydrate metabolism</keyword>
<accession>A0A855X4Q4</accession>
<evidence type="ECO:0000313" key="6">
    <source>
        <dbReference type="Proteomes" id="UP000250918"/>
    </source>
</evidence>
<evidence type="ECO:0000256" key="2">
    <source>
        <dbReference type="ARBA" id="ARBA00023277"/>
    </source>
</evidence>